<dbReference type="SMART" id="SM00640">
    <property type="entry name" value="Glyco_32"/>
    <property type="match status" value="1"/>
</dbReference>
<evidence type="ECO:0000259" key="8">
    <source>
        <dbReference type="Pfam" id="PF00251"/>
    </source>
</evidence>
<feature type="domain" description="Glycosyl hydrolase family 32 C-terminal" evidence="9">
    <location>
        <begin position="444"/>
        <end position="619"/>
    </location>
</feature>
<reference evidence="11 12" key="1">
    <citation type="journal article" date="2022" name="Nat. Plants">
        <title>Genomes of leafy and leafless Platanthera orchids illuminate the evolution of mycoheterotrophy.</title>
        <authorList>
            <person name="Li M.H."/>
            <person name="Liu K.W."/>
            <person name="Li Z."/>
            <person name="Lu H.C."/>
            <person name="Ye Q.L."/>
            <person name="Zhang D."/>
            <person name="Wang J.Y."/>
            <person name="Li Y.F."/>
            <person name="Zhong Z.M."/>
            <person name="Liu X."/>
            <person name="Yu X."/>
            <person name="Liu D.K."/>
            <person name="Tu X.D."/>
            <person name="Liu B."/>
            <person name="Hao Y."/>
            <person name="Liao X.Y."/>
            <person name="Jiang Y.T."/>
            <person name="Sun W.H."/>
            <person name="Chen J."/>
            <person name="Chen Y.Q."/>
            <person name="Ai Y."/>
            <person name="Zhai J.W."/>
            <person name="Wu S.S."/>
            <person name="Zhou Z."/>
            <person name="Hsiao Y.Y."/>
            <person name="Wu W.L."/>
            <person name="Chen Y.Y."/>
            <person name="Lin Y.F."/>
            <person name="Hsu J.L."/>
            <person name="Li C.Y."/>
            <person name="Wang Z.W."/>
            <person name="Zhao X."/>
            <person name="Zhong W.Y."/>
            <person name="Ma X.K."/>
            <person name="Ma L."/>
            <person name="Huang J."/>
            <person name="Chen G.Z."/>
            <person name="Huang M.Z."/>
            <person name="Huang L."/>
            <person name="Peng D.H."/>
            <person name="Luo Y.B."/>
            <person name="Zou S.Q."/>
            <person name="Chen S.P."/>
            <person name="Lan S."/>
            <person name="Tsai W.C."/>
            <person name="Van de Peer Y."/>
            <person name="Liu Z.J."/>
        </authorList>
    </citation>
    <scope>NUCLEOTIDE SEQUENCE [LARGE SCALE GENOMIC DNA]</scope>
    <source>
        <strain evidence="11">Lor287</strain>
    </source>
</reference>
<gene>
    <name evidence="11" type="primary">IVR1</name>
    <name evidence="11" type="ORF">KSP39_PZI000738</name>
</gene>
<keyword evidence="3" id="KW-0926">Vacuole</keyword>
<feature type="domain" description="Glycosyl hydrolase family 32 N-terminal" evidence="8">
    <location>
        <begin position="99"/>
        <end position="424"/>
    </location>
</feature>
<feature type="domain" description="Beta-fructofuranosidase N-terminal" evidence="10">
    <location>
        <begin position="56"/>
        <end position="91"/>
    </location>
</feature>
<keyword evidence="5" id="KW-0325">Glycoprotein</keyword>
<evidence type="ECO:0000313" key="12">
    <source>
        <dbReference type="Proteomes" id="UP001418222"/>
    </source>
</evidence>
<dbReference type="InterPro" id="IPR013320">
    <property type="entry name" value="ConA-like_dom_sf"/>
</dbReference>
<evidence type="ECO:0000256" key="3">
    <source>
        <dbReference type="ARBA" id="ARBA00022554"/>
    </source>
</evidence>
<dbReference type="GO" id="GO:0004564">
    <property type="term" value="F:beta-fructofuranosidase activity"/>
    <property type="evidence" value="ECO:0007669"/>
    <property type="project" value="InterPro"/>
</dbReference>
<evidence type="ECO:0000256" key="7">
    <source>
        <dbReference type="RuleBase" id="RU362110"/>
    </source>
</evidence>
<name>A0AAP0GF97_9ASPA</name>
<dbReference type="FunFam" id="2.115.10.20:FF:000001">
    <property type="entry name" value="Beta-fructofuranosidase, insoluble isoenzyme CWINV1"/>
    <property type="match status" value="1"/>
</dbReference>
<dbReference type="InterPro" id="IPR013148">
    <property type="entry name" value="Glyco_hydro_32_N"/>
</dbReference>
<dbReference type="GO" id="GO:0005975">
    <property type="term" value="P:carbohydrate metabolic process"/>
    <property type="evidence" value="ECO:0007669"/>
    <property type="project" value="InterPro"/>
</dbReference>
<protein>
    <submittedName>
        <fullName evidence="11">Beta-fructofuranosidase 1</fullName>
    </submittedName>
</protein>
<comment type="caution">
    <text evidence="11">The sequence shown here is derived from an EMBL/GenBank/DDBJ whole genome shotgun (WGS) entry which is preliminary data.</text>
</comment>
<dbReference type="Pfam" id="PF11837">
    <property type="entry name" value="INV_N"/>
    <property type="match status" value="1"/>
</dbReference>
<evidence type="ECO:0000259" key="10">
    <source>
        <dbReference type="Pfam" id="PF11837"/>
    </source>
</evidence>
<dbReference type="GO" id="GO:0005773">
    <property type="term" value="C:vacuole"/>
    <property type="evidence" value="ECO:0007669"/>
    <property type="project" value="UniProtKB-SubCell"/>
</dbReference>
<evidence type="ECO:0000256" key="6">
    <source>
        <dbReference type="ARBA" id="ARBA00023295"/>
    </source>
</evidence>
<dbReference type="FunFam" id="2.60.120.560:FF:000002">
    <property type="entry name" value="Beta-fructofuranosidase, insoluble isoenzyme CWINV1"/>
    <property type="match status" value="1"/>
</dbReference>
<evidence type="ECO:0000313" key="11">
    <source>
        <dbReference type="EMBL" id="KAK8957075.1"/>
    </source>
</evidence>
<dbReference type="EMBL" id="JBBWWQ010000001">
    <property type="protein sequence ID" value="KAK8957075.1"/>
    <property type="molecule type" value="Genomic_DNA"/>
</dbReference>
<dbReference type="CDD" id="cd18624">
    <property type="entry name" value="GH32_Fruct1-like"/>
    <property type="match status" value="1"/>
</dbReference>
<dbReference type="InterPro" id="IPR013189">
    <property type="entry name" value="Glyco_hydro_32_C"/>
</dbReference>
<comment type="similarity">
    <text evidence="2 7">Belongs to the glycosyl hydrolase 32 family.</text>
</comment>
<dbReference type="SUPFAM" id="SSF75005">
    <property type="entry name" value="Arabinanase/levansucrase/invertase"/>
    <property type="match status" value="1"/>
</dbReference>
<sequence length="638" mass="70385">MSGRDLDSTHSQFLLSPPRQRHRSCCLIRLLPLTALLAVILLCNPLSNDDTVPVLSPAPPSSRGAAAGVSEKSTTGMLGSAPAFPWTNNMLVFQRTAFHFQPEKNWMNDPDGPLFYKGWYHLFYQYNPASSVWGNIAWGHAVSRDLINWEHLSVAMMPDRWYDFNGVWSGSATILPDGRLVMLYTGSTHESVQVQNIAFPADPADPLLLHWVKSDEHNPVISPPEGIQFKDFRDPTTAWHSGEDSGTWLLAIGSKNDSGEHAGMALVYRTRDFVSYELVAGVLHSVAGTGMWECVDLYPVHTEASFGLDTSAASAPAVRHVLKVSLDDDKHDYYGIGRYYAENNSWVPDDPDLDIGVGFRLDYGKYYAAKSFYDQNKRRRVVWGWSGETDSEQADILKGWASVQTIPRTVLFDAETGSNLLLWPVEELDTLRFAGKNFTNLPLPAHTVKPLEFAGTTQLDIMAEFEMDESSVKATMEADVGYNCSTSGGAAGRGALGPFGLLVLADSIRSEQTAVYFYVAKGVDGQLTTYFCHDELRSSNANDIVKRIYGSTVAVLRGEVLSVRILIDHSIVESFAQGGRTCITSRVYPTAAIDGAAKLFLFNNATNAAVTVKSLTVWKMRPALMRPLDHHLVGEQSL</sequence>
<dbReference type="Pfam" id="PF00251">
    <property type="entry name" value="Glyco_hydro_32N"/>
    <property type="match status" value="1"/>
</dbReference>
<evidence type="ECO:0000256" key="1">
    <source>
        <dbReference type="ARBA" id="ARBA00004116"/>
    </source>
</evidence>
<evidence type="ECO:0000259" key="9">
    <source>
        <dbReference type="Pfam" id="PF08244"/>
    </source>
</evidence>
<dbReference type="PANTHER" id="PTHR31953">
    <property type="entry name" value="BETA-FRUCTOFURANOSIDASE, INSOLUBLE ISOENZYME CWINV1-RELATED"/>
    <property type="match status" value="1"/>
</dbReference>
<dbReference type="Gene3D" id="2.60.120.560">
    <property type="entry name" value="Exo-inulinase, domain 1"/>
    <property type="match status" value="1"/>
</dbReference>
<evidence type="ECO:0000256" key="5">
    <source>
        <dbReference type="ARBA" id="ARBA00023180"/>
    </source>
</evidence>
<proteinExistence type="inferred from homology"/>
<dbReference type="Gene3D" id="2.115.10.20">
    <property type="entry name" value="Glycosyl hydrolase domain, family 43"/>
    <property type="match status" value="1"/>
</dbReference>
<dbReference type="InterPro" id="IPR021792">
    <property type="entry name" value="Beta-fructofuranosidase_N"/>
</dbReference>
<comment type="subcellular location">
    <subcellularLocation>
        <location evidence="1">Vacuole</location>
    </subcellularLocation>
</comment>
<evidence type="ECO:0000256" key="2">
    <source>
        <dbReference type="ARBA" id="ARBA00009902"/>
    </source>
</evidence>
<dbReference type="AlphaFoldDB" id="A0AAP0GF97"/>
<keyword evidence="6 7" id="KW-0326">Glycosidase</keyword>
<dbReference type="InterPro" id="IPR050551">
    <property type="entry name" value="Fructan_Metab_Enzymes"/>
</dbReference>
<dbReference type="Proteomes" id="UP001418222">
    <property type="component" value="Unassembled WGS sequence"/>
</dbReference>
<evidence type="ECO:0000256" key="4">
    <source>
        <dbReference type="ARBA" id="ARBA00022801"/>
    </source>
</evidence>
<dbReference type="InterPro" id="IPR023296">
    <property type="entry name" value="Glyco_hydro_beta-prop_sf"/>
</dbReference>
<dbReference type="InterPro" id="IPR001362">
    <property type="entry name" value="Glyco_hydro_32"/>
</dbReference>
<organism evidence="11 12">
    <name type="scientific">Platanthera zijinensis</name>
    <dbReference type="NCBI Taxonomy" id="2320716"/>
    <lineage>
        <taxon>Eukaryota</taxon>
        <taxon>Viridiplantae</taxon>
        <taxon>Streptophyta</taxon>
        <taxon>Embryophyta</taxon>
        <taxon>Tracheophyta</taxon>
        <taxon>Spermatophyta</taxon>
        <taxon>Magnoliopsida</taxon>
        <taxon>Liliopsida</taxon>
        <taxon>Asparagales</taxon>
        <taxon>Orchidaceae</taxon>
        <taxon>Orchidoideae</taxon>
        <taxon>Orchideae</taxon>
        <taxon>Orchidinae</taxon>
        <taxon>Platanthera</taxon>
    </lineage>
</organism>
<keyword evidence="4 7" id="KW-0378">Hydrolase</keyword>
<dbReference type="Pfam" id="PF08244">
    <property type="entry name" value="Glyco_hydro_32C"/>
    <property type="match status" value="1"/>
</dbReference>
<accession>A0AAP0GF97</accession>
<keyword evidence="12" id="KW-1185">Reference proteome</keyword>
<dbReference type="SUPFAM" id="SSF49899">
    <property type="entry name" value="Concanavalin A-like lectins/glucanases"/>
    <property type="match status" value="1"/>
</dbReference>